<evidence type="ECO:0000256" key="1">
    <source>
        <dbReference type="PIRSR" id="PIRSR640198-1"/>
    </source>
</evidence>
<comment type="caution">
    <text evidence="4">The sequence shown here is derived from an EMBL/GenBank/DDBJ whole genome shotgun (WGS) entry which is preliminary data.</text>
</comment>
<dbReference type="SUPFAM" id="SSF140931">
    <property type="entry name" value="Fic-like"/>
    <property type="match status" value="1"/>
</dbReference>
<evidence type="ECO:0000313" key="5">
    <source>
        <dbReference type="Proteomes" id="UP000294547"/>
    </source>
</evidence>
<feature type="binding site" evidence="2">
    <location>
        <begin position="214"/>
        <end position="221"/>
    </location>
    <ligand>
        <name>ATP</name>
        <dbReference type="ChEBI" id="CHEBI:30616"/>
    </ligand>
</feature>
<proteinExistence type="predicted"/>
<dbReference type="Proteomes" id="UP000294547">
    <property type="component" value="Unassembled WGS sequence"/>
</dbReference>
<dbReference type="Gene3D" id="1.10.3290.10">
    <property type="entry name" value="Fido-like domain"/>
    <property type="match status" value="1"/>
</dbReference>
<dbReference type="OrthoDB" id="9813719at2"/>
<feature type="binding site" evidence="2">
    <location>
        <begin position="163"/>
        <end position="166"/>
    </location>
    <ligand>
        <name>ATP</name>
        <dbReference type="ChEBI" id="CHEBI:30616"/>
    </ligand>
</feature>
<dbReference type="PROSITE" id="PS51459">
    <property type="entry name" value="FIDO"/>
    <property type="match status" value="1"/>
</dbReference>
<dbReference type="InterPro" id="IPR003812">
    <property type="entry name" value="Fido"/>
</dbReference>
<dbReference type="AlphaFoldDB" id="A0A4R6RIP1"/>
<feature type="active site" evidence="1">
    <location>
        <position position="210"/>
    </location>
</feature>
<reference evidence="4 5" key="1">
    <citation type="submission" date="2019-03" db="EMBL/GenBank/DDBJ databases">
        <title>Genomic Encyclopedia of Type Strains, Phase IV (KMG-IV): sequencing the most valuable type-strain genomes for metagenomic binning, comparative biology and taxonomic classification.</title>
        <authorList>
            <person name="Goeker M."/>
        </authorList>
    </citation>
    <scope>NUCLEOTIDE SEQUENCE [LARGE SCALE GENOMIC DNA]</scope>
    <source>
        <strain evidence="4 5">DSM 102969</strain>
    </source>
</reference>
<dbReference type="InterPro" id="IPR036597">
    <property type="entry name" value="Fido-like_dom_sf"/>
</dbReference>
<name>A0A4R6RIP1_9HYPH</name>
<evidence type="ECO:0000259" key="3">
    <source>
        <dbReference type="PROSITE" id="PS51459"/>
    </source>
</evidence>
<gene>
    <name evidence="4" type="ORF">EDD54_2360</name>
</gene>
<keyword evidence="2" id="KW-0067">ATP-binding</keyword>
<dbReference type="Pfam" id="PF02661">
    <property type="entry name" value="Fic"/>
    <property type="match status" value="1"/>
</dbReference>
<dbReference type="PANTHER" id="PTHR13504:SF38">
    <property type="entry name" value="FIDO DOMAIN-CONTAINING PROTEIN"/>
    <property type="match status" value="1"/>
</dbReference>
<feature type="domain" description="Fido" evidence="3">
    <location>
        <begin position="115"/>
        <end position="290"/>
    </location>
</feature>
<dbReference type="PANTHER" id="PTHR13504">
    <property type="entry name" value="FIDO DOMAIN-CONTAINING PROTEIN DDB_G0283145"/>
    <property type="match status" value="1"/>
</dbReference>
<evidence type="ECO:0000313" key="4">
    <source>
        <dbReference type="EMBL" id="TDP85506.1"/>
    </source>
</evidence>
<keyword evidence="2" id="KW-0547">Nucleotide-binding</keyword>
<accession>A0A4R6RIP1</accession>
<organism evidence="4 5">
    <name type="scientific">Oharaeibacter diazotrophicus</name>
    <dbReference type="NCBI Taxonomy" id="1920512"/>
    <lineage>
        <taxon>Bacteria</taxon>
        <taxon>Pseudomonadati</taxon>
        <taxon>Pseudomonadota</taxon>
        <taxon>Alphaproteobacteria</taxon>
        <taxon>Hyphomicrobiales</taxon>
        <taxon>Pleomorphomonadaceae</taxon>
        <taxon>Oharaeibacter</taxon>
    </lineage>
</organism>
<dbReference type="EMBL" id="SNXY01000007">
    <property type="protein sequence ID" value="TDP85506.1"/>
    <property type="molecule type" value="Genomic_DNA"/>
</dbReference>
<dbReference type="GO" id="GO:0005524">
    <property type="term" value="F:ATP binding"/>
    <property type="evidence" value="ECO:0007669"/>
    <property type="project" value="UniProtKB-KW"/>
</dbReference>
<dbReference type="InterPro" id="IPR040198">
    <property type="entry name" value="Fido_containing"/>
</dbReference>
<evidence type="ECO:0000256" key="2">
    <source>
        <dbReference type="PIRSR" id="PIRSR640198-2"/>
    </source>
</evidence>
<keyword evidence="5" id="KW-1185">Reference proteome</keyword>
<protein>
    <submittedName>
        <fullName evidence="4">Fic family protein</fullName>
    </submittedName>
</protein>
<sequence>MIESPARMEPCFFEDGIPRPLADLAVEIQRAADGLGRGLHPDAASELADLVRVMNCYYSNLIEGHHTRPRDILRALEDLPIEPERRPLALEARAHVLVQREIDALHTCGALPPPTSAAFVSWIHRRFYEEMPAEFHALDHPDGRRVAISPGAFRATDADDVAVGRHLPPSSHRVPAFMQHFERRFGAAAQWASTRIIAIASAHHRLCYIHPFVDGNGRVARLMSHAMALQAGIGGAGLWSISRGLARGLRDRGEYRRMMDHADSPRRGDLDGRGNLSAAALEDFCTWFLTVALDQIRFSTALFDLGGLEARYRTLVADVVGDRRAPDLVSAVLRMGEMARGDAALVLRTSERTARNTVAELAREGFLRSRSPKAPVRIGFPLDWRERLFPNLFTDAEFAPPVSPPFSPP</sequence>